<dbReference type="PANTHER" id="PTHR42732">
    <property type="entry name" value="BETA-GALACTOSIDASE"/>
    <property type="match status" value="1"/>
</dbReference>
<protein>
    <recommendedName>
        <fullName evidence="11">Beta-galactosidase</fullName>
    </recommendedName>
</protein>
<dbReference type="Gene3D" id="3.20.20.80">
    <property type="entry name" value="Glycosidases"/>
    <property type="match status" value="1"/>
</dbReference>
<feature type="domain" description="Glycosyl hydrolases family 2 sugar binding" evidence="6">
    <location>
        <begin position="124"/>
        <end position="218"/>
    </location>
</feature>
<keyword evidence="10" id="KW-1185">Reference proteome</keyword>
<dbReference type="EMBL" id="AWGB01000055">
    <property type="protein sequence ID" value="ESQ86496.1"/>
    <property type="molecule type" value="Genomic_DNA"/>
</dbReference>
<evidence type="ECO:0000256" key="2">
    <source>
        <dbReference type="ARBA" id="ARBA00022801"/>
    </source>
</evidence>
<dbReference type="Pfam" id="PF02836">
    <property type="entry name" value="Glyco_hydro_2_C"/>
    <property type="match status" value="2"/>
</dbReference>
<name>V4PEG5_9CAUL</name>
<dbReference type="Proteomes" id="UP000017837">
    <property type="component" value="Unassembled WGS sequence"/>
</dbReference>
<evidence type="ECO:0000313" key="9">
    <source>
        <dbReference type="EMBL" id="ESQ86496.1"/>
    </source>
</evidence>
<dbReference type="PATRIC" id="fig|1121022.4.peg.3765"/>
<feature type="domain" description="Glycoside hydrolase family 2" evidence="8">
    <location>
        <begin position="707"/>
        <end position="770"/>
    </location>
</feature>
<dbReference type="InterPro" id="IPR006102">
    <property type="entry name" value="Ig-like_GH2"/>
</dbReference>
<evidence type="ECO:0000259" key="6">
    <source>
        <dbReference type="Pfam" id="PF02837"/>
    </source>
</evidence>
<comment type="caution">
    <text evidence="9">The sequence shown here is derived from an EMBL/GenBank/DDBJ whole genome shotgun (WGS) entry which is preliminary data.</text>
</comment>
<dbReference type="eggNOG" id="COG3250">
    <property type="taxonomic scope" value="Bacteria"/>
</dbReference>
<dbReference type="Gene3D" id="2.60.40.10">
    <property type="entry name" value="Immunoglobulins"/>
    <property type="match status" value="4"/>
</dbReference>
<feature type="domain" description="DUF4982" evidence="7">
    <location>
        <begin position="636"/>
        <end position="693"/>
    </location>
</feature>
<evidence type="ECO:0000259" key="5">
    <source>
        <dbReference type="Pfam" id="PF02836"/>
    </source>
</evidence>
<feature type="domain" description="Glycoside hydrolase family 2 immunoglobulin-like beta-sandwich" evidence="4">
    <location>
        <begin position="229"/>
        <end position="333"/>
    </location>
</feature>
<accession>V4PEG5</accession>
<dbReference type="InterPro" id="IPR032311">
    <property type="entry name" value="DUF4982"/>
</dbReference>
<dbReference type="Pfam" id="PF16355">
    <property type="entry name" value="DUF4982"/>
    <property type="match status" value="1"/>
</dbReference>
<evidence type="ECO:0000256" key="1">
    <source>
        <dbReference type="ARBA" id="ARBA00007401"/>
    </source>
</evidence>
<dbReference type="InterPro" id="IPR008979">
    <property type="entry name" value="Galactose-bd-like_sf"/>
</dbReference>
<dbReference type="InterPro" id="IPR051913">
    <property type="entry name" value="GH2_Domain-Containing"/>
</dbReference>
<dbReference type="SUPFAM" id="SSF51445">
    <property type="entry name" value="(Trans)glycosidases"/>
    <property type="match status" value="1"/>
</dbReference>
<dbReference type="PANTHER" id="PTHR42732:SF1">
    <property type="entry name" value="BETA-MANNOSIDASE"/>
    <property type="match status" value="1"/>
</dbReference>
<dbReference type="Gene3D" id="2.60.120.260">
    <property type="entry name" value="Galactose-binding domain-like"/>
    <property type="match status" value="1"/>
</dbReference>
<evidence type="ECO:0000259" key="4">
    <source>
        <dbReference type="Pfam" id="PF00703"/>
    </source>
</evidence>
<dbReference type="NCBIfam" id="NF041462">
    <property type="entry name" value="GalA"/>
    <property type="match status" value="1"/>
</dbReference>
<dbReference type="InterPro" id="IPR006101">
    <property type="entry name" value="Glyco_hydro_2"/>
</dbReference>
<dbReference type="InterPro" id="IPR023232">
    <property type="entry name" value="Glyco_hydro_2_AS"/>
</dbReference>
<dbReference type="InterPro" id="IPR013783">
    <property type="entry name" value="Ig-like_fold"/>
</dbReference>
<evidence type="ECO:0000256" key="3">
    <source>
        <dbReference type="ARBA" id="ARBA00023295"/>
    </source>
</evidence>
<dbReference type="InterPro" id="IPR017853">
    <property type="entry name" value="GH"/>
</dbReference>
<dbReference type="Pfam" id="PF02837">
    <property type="entry name" value="Glyco_hydro_2_N"/>
    <property type="match status" value="1"/>
</dbReference>
<reference evidence="9 10" key="1">
    <citation type="journal article" date="2014" name="Nature">
        <title>Sequential evolution of bacterial morphology by co-option of a developmental regulator.</title>
        <authorList>
            <person name="Jiang C."/>
            <person name="Brown P.J."/>
            <person name="Ducret A."/>
            <person name="Brun Y.V."/>
        </authorList>
    </citation>
    <scope>NUCLEOTIDE SEQUENCE [LARGE SCALE GENOMIC DNA]</scope>
    <source>
        <strain evidence="9 10">DSM 16100</strain>
    </source>
</reference>
<dbReference type="Pfam" id="PF18565">
    <property type="entry name" value="Glyco_hydro2_C5"/>
    <property type="match status" value="1"/>
</dbReference>
<keyword evidence="2" id="KW-0378">Hydrolase</keyword>
<dbReference type="PROSITE" id="PS00608">
    <property type="entry name" value="GLYCOSYL_HYDROL_F2_2"/>
    <property type="match status" value="1"/>
</dbReference>
<dbReference type="STRING" id="1121022.GCA_000376105_03848"/>
<gene>
    <name evidence="9" type="ORF">ABENE_18405</name>
</gene>
<dbReference type="InterPro" id="IPR006103">
    <property type="entry name" value="Glyco_hydro_2_cat"/>
</dbReference>
<keyword evidence="3" id="KW-0326">Glycosidase</keyword>
<dbReference type="InterPro" id="IPR036156">
    <property type="entry name" value="Beta-gal/glucu_dom_sf"/>
</dbReference>
<evidence type="ECO:0000313" key="10">
    <source>
        <dbReference type="Proteomes" id="UP000017837"/>
    </source>
</evidence>
<dbReference type="InterPro" id="IPR006104">
    <property type="entry name" value="Glyco_hydro_2_N"/>
</dbReference>
<evidence type="ECO:0008006" key="11">
    <source>
        <dbReference type="Google" id="ProtNLM"/>
    </source>
</evidence>
<feature type="domain" description="Glycoside hydrolase family 2 catalytic" evidence="5">
    <location>
        <begin position="341"/>
        <end position="418"/>
    </location>
</feature>
<organism evidence="9 10">
    <name type="scientific">Asticcacaulis benevestitus DSM 16100 = ATCC BAA-896</name>
    <dbReference type="NCBI Taxonomy" id="1121022"/>
    <lineage>
        <taxon>Bacteria</taxon>
        <taxon>Pseudomonadati</taxon>
        <taxon>Pseudomonadota</taxon>
        <taxon>Alphaproteobacteria</taxon>
        <taxon>Caulobacterales</taxon>
        <taxon>Caulobacteraceae</taxon>
        <taxon>Asticcacaulis</taxon>
    </lineage>
</organism>
<comment type="similarity">
    <text evidence="1">Belongs to the glycosyl hydrolase 2 family.</text>
</comment>
<evidence type="ECO:0000259" key="7">
    <source>
        <dbReference type="Pfam" id="PF16355"/>
    </source>
</evidence>
<dbReference type="GO" id="GO:0004553">
    <property type="term" value="F:hydrolase activity, hydrolyzing O-glycosyl compounds"/>
    <property type="evidence" value="ECO:0007669"/>
    <property type="project" value="InterPro"/>
</dbReference>
<evidence type="ECO:0000259" key="8">
    <source>
        <dbReference type="Pfam" id="PF18565"/>
    </source>
</evidence>
<dbReference type="SUPFAM" id="SSF49785">
    <property type="entry name" value="Galactose-binding domain-like"/>
    <property type="match status" value="1"/>
</dbReference>
<dbReference type="PRINTS" id="PR00132">
    <property type="entry name" value="GLHYDRLASE2"/>
</dbReference>
<sequence>MPKHLGLTILSMIAIGAVNIVPRLAVADVPGASTRASQRERINIDKGWAFAFGNATDPSKDFKYGLRPFFFAKAGYGDGPANSDFDDAAWRRVDLPHDWAVELPFDARGNGNHGSKAIGHDFPENSVGWYRKVIDVPESDRGRRISIDFDGVYRNSVVWVNGHYIGTEPSGYSGFGYDITDYLNYGGRNVIAVRVDATVEEGWFYEGAGIYRHVWLSKTDPLHVGKWGTFVRPTVDKGGATLDIDVTVDNDAKTDGTFSLLQDVVGPDGQRVAHAEMTGLTVKAASDGTFHGSVKVTAPHLWSPDTPDLYHLKTTIVSEGRTVDTYDTTFGIRTITFDANSGFFLNGKPMRLKGTNNHQDHAGVGTAMPDALQAWRLNQLKGMGSNAYRTSHNPPAPELLDDADRIGMMVLDEHRMMGTTPEIRGQLERLIIRDRNHPSVILWSVGNEEWALEGTPLGTHLADEMQDIVHRLDPSRRTTVAASSSGRGVSVSADVIGFNYGAQHDVDAFHQRFPEKPAAMTEEGSTLSTRGIYFDDRSKVHLNAYDRQGRPSYSLSIEEGWNHVIARPWMSGMFVWTGFDYRGEPTPFGWPAISSQFGMLDTTGVYKDSAYYLKSVWTTAPMVHLLPHWNWQGKEGQPIDVRVYSNAQAVELFLNGKSLGRKTMVANSHLQWDVPYQAGKLEARAYSDGKLVANAIVSTSGRAEKVALTPDKHKLAADGTDVSVVWVNVEDKVGGIVPTASDRIKFDVTGPIRIIGVGNGDPGSHEADRTVDRYEFLPVSQWRSLAVDGTGDQTEVAEAVDTTSWRDPLQWLPPEAQPPVTAGLVLRGQFSRPTTQPGDKVSLFVADLAPSQRVYVNGLPVETTVVDGNRQVVLDVDGLKSENSLSYVIPTPKGGVPSLADVSVGGSRWGVVRINHPAGPWQRSVFNGWAQVIVQSTGVPGRATLKASGEGLSAATAQFDVK</sequence>
<dbReference type="AlphaFoldDB" id="V4PEG5"/>
<dbReference type="SUPFAM" id="SSF49303">
    <property type="entry name" value="beta-Galactosidase/glucuronidase domain"/>
    <property type="match status" value="1"/>
</dbReference>
<dbReference type="InterPro" id="IPR048230">
    <property type="entry name" value="GalA-like"/>
</dbReference>
<dbReference type="Pfam" id="PF00703">
    <property type="entry name" value="Glyco_hydro_2"/>
    <property type="match status" value="1"/>
</dbReference>
<proteinExistence type="inferred from homology"/>
<feature type="domain" description="Glycoside hydrolase family 2 catalytic" evidence="5">
    <location>
        <begin position="426"/>
        <end position="511"/>
    </location>
</feature>
<dbReference type="InterPro" id="IPR040605">
    <property type="entry name" value="Glyco_hydro2_dom5"/>
</dbReference>
<dbReference type="GO" id="GO:0005975">
    <property type="term" value="P:carbohydrate metabolic process"/>
    <property type="evidence" value="ECO:0007669"/>
    <property type="project" value="InterPro"/>
</dbReference>